<dbReference type="GO" id="GO:0097255">
    <property type="term" value="C:R2TP complex"/>
    <property type="evidence" value="ECO:0007669"/>
    <property type="project" value="TreeGrafter"/>
</dbReference>
<dbReference type="GO" id="GO:1990904">
    <property type="term" value="C:ribonucleoprotein complex"/>
    <property type="evidence" value="ECO:0007669"/>
    <property type="project" value="TreeGrafter"/>
</dbReference>
<dbReference type="PANTHER" id="PTHR22997:SF0">
    <property type="entry name" value="PIH1 DOMAIN-CONTAINING PROTEIN 1"/>
    <property type="match status" value="1"/>
</dbReference>
<organism evidence="6 7">
    <name type="scientific">Rhizoclosmatium globosum</name>
    <dbReference type="NCBI Taxonomy" id="329046"/>
    <lineage>
        <taxon>Eukaryota</taxon>
        <taxon>Fungi</taxon>
        <taxon>Fungi incertae sedis</taxon>
        <taxon>Chytridiomycota</taxon>
        <taxon>Chytridiomycota incertae sedis</taxon>
        <taxon>Chytridiomycetes</taxon>
        <taxon>Chytridiales</taxon>
        <taxon>Chytriomycetaceae</taxon>
        <taxon>Rhizoclosmatium</taxon>
    </lineage>
</organism>
<accession>A0A1Y2CM96</accession>
<evidence type="ECO:0000259" key="5">
    <source>
        <dbReference type="Pfam" id="PF18201"/>
    </source>
</evidence>
<dbReference type="Pfam" id="PF18201">
    <property type="entry name" value="PIH1_CS"/>
    <property type="match status" value="1"/>
</dbReference>
<dbReference type="GO" id="GO:0006364">
    <property type="term" value="P:rRNA processing"/>
    <property type="evidence" value="ECO:0007669"/>
    <property type="project" value="TreeGrafter"/>
</dbReference>
<dbReference type="InterPro" id="IPR050734">
    <property type="entry name" value="PIH1/Kintoun_subfamily"/>
</dbReference>
<dbReference type="PANTHER" id="PTHR22997">
    <property type="entry name" value="PIH1 DOMAIN-CONTAINING PROTEIN 1"/>
    <property type="match status" value="1"/>
</dbReference>
<sequence length="399" mass="42170">MNGMDEDTLNAELIGRMLGQQASNASGATGARGADGPATDADDDELASFLAAMAADPSAAAALVAAVDAAEKAAAASSGGAGANQNLPFPDAADPNAMKAVLAALAAKAKPQNQSDGMMQIKPKPGLVIKSHLAKTKEDWKEGMKVFINLCHSPDIPPPPTMDYEEVARAMLENDNVSFKVPLSLSAPRMDKDKAGKLCLVFDAACNTTPYEHCIKNASFHAFMVTLCCEWIESKHEITLSRDISFPKLKSKGEISVHTIRKQAKSIITEMPKSGVLAVSGGGQSGPNETQSSSHATAKTTPVSNSNAVIPHHEVFAEPPTGAPEFLVARISLPQLTTIKNCITLDVESKKIILSPVGKTAEVYKLLEVDLEHSVVIEEVGAQFDLSTRTLTITLVCEK</sequence>
<name>A0A1Y2CM96_9FUNG</name>
<dbReference type="GO" id="GO:0005737">
    <property type="term" value="C:cytoplasm"/>
    <property type="evidence" value="ECO:0007669"/>
    <property type="project" value="TreeGrafter"/>
</dbReference>
<protein>
    <recommendedName>
        <fullName evidence="2">PIH1 domain-containing protein 1</fullName>
    </recommendedName>
</protein>
<evidence type="ECO:0000313" key="7">
    <source>
        <dbReference type="Proteomes" id="UP000193642"/>
    </source>
</evidence>
<comment type="similarity">
    <text evidence="1">Belongs to the PIH1 family.</text>
</comment>
<dbReference type="InterPro" id="IPR012981">
    <property type="entry name" value="PIH1_N"/>
</dbReference>
<dbReference type="AlphaFoldDB" id="A0A1Y2CM96"/>
<evidence type="ECO:0000256" key="2">
    <source>
        <dbReference type="ARBA" id="ARBA00040540"/>
    </source>
</evidence>
<proteinExistence type="inferred from homology"/>
<feature type="region of interest" description="Disordered" evidence="3">
    <location>
        <begin position="278"/>
        <end position="304"/>
    </location>
</feature>
<feature type="domain" description="PIH1 N-terminal" evidence="4">
    <location>
        <begin position="113"/>
        <end position="265"/>
    </location>
</feature>
<feature type="region of interest" description="Disordered" evidence="3">
    <location>
        <begin position="20"/>
        <end position="42"/>
    </location>
</feature>
<dbReference type="InterPro" id="IPR041442">
    <property type="entry name" value="PIH1D1/2/3_CS-like"/>
</dbReference>
<dbReference type="Pfam" id="PF08190">
    <property type="entry name" value="PIH1"/>
    <property type="match status" value="1"/>
</dbReference>
<evidence type="ECO:0000256" key="1">
    <source>
        <dbReference type="ARBA" id="ARBA00008511"/>
    </source>
</evidence>
<comment type="caution">
    <text evidence="6">The sequence shown here is derived from an EMBL/GenBank/DDBJ whole genome shotgun (WGS) entry which is preliminary data.</text>
</comment>
<feature type="compositionally biased region" description="Polar residues" evidence="3">
    <location>
        <begin position="286"/>
        <end position="304"/>
    </location>
</feature>
<keyword evidence="7" id="KW-1185">Reference proteome</keyword>
<feature type="compositionally biased region" description="Low complexity" evidence="3">
    <location>
        <begin position="27"/>
        <end position="39"/>
    </location>
</feature>
<evidence type="ECO:0000313" key="6">
    <source>
        <dbReference type="EMBL" id="ORY48158.1"/>
    </source>
</evidence>
<evidence type="ECO:0000256" key="3">
    <source>
        <dbReference type="SAM" id="MobiDB-lite"/>
    </source>
</evidence>
<dbReference type="STRING" id="329046.A0A1Y2CM96"/>
<gene>
    <name evidence="6" type="ORF">BCR33DRAFT_714577</name>
</gene>
<dbReference type="GO" id="GO:0000492">
    <property type="term" value="P:box C/D snoRNP assembly"/>
    <property type="evidence" value="ECO:0007669"/>
    <property type="project" value="TreeGrafter"/>
</dbReference>
<evidence type="ECO:0000259" key="4">
    <source>
        <dbReference type="Pfam" id="PF08190"/>
    </source>
</evidence>
<dbReference type="EMBL" id="MCGO01000012">
    <property type="protein sequence ID" value="ORY48158.1"/>
    <property type="molecule type" value="Genomic_DNA"/>
</dbReference>
<reference evidence="6 7" key="1">
    <citation type="submission" date="2016-07" db="EMBL/GenBank/DDBJ databases">
        <title>Pervasive Adenine N6-methylation of Active Genes in Fungi.</title>
        <authorList>
            <consortium name="DOE Joint Genome Institute"/>
            <person name="Mondo S.J."/>
            <person name="Dannebaum R.O."/>
            <person name="Kuo R.C."/>
            <person name="Labutti K."/>
            <person name="Haridas S."/>
            <person name="Kuo A."/>
            <person name="Salamov A."/>
            <person name="Ahrendt S.R."/>
            <person name="Lipzen A."/>
            <person name="Sullivan W."/>
            <person name="Andreopoulos W.B."/>
            <person name="Clum A."/>
            <person name="Lindquist E."/>
            <person name="Daum C."/>
            <person name="Ramamoorthy G.K."/>
            <person name="Gryganskyi A."/>
            <person name="Culley D."/>
            <person name="Magnuson J.K."/>
            <person name="James T.Y."/>
            <person name="O'Malley M.A."/>
            <person name="Stajich J.E."/>
            <person name="Spatafora J.W."/>
            <person name="Visel A."/>
            <person name="Grigoriev I.V."/>
        </authorList>
    </citation>
    <scope>NUCLEOTIDE SEQUENCE [LARGE SCALE GENOMIC DNA]</scope>
    <source>
        <strain evidence="6 7">JEL800</strain>
    </source>
</reference>
<feature type="domain" description="PIH1D1/2/3 CS-like" evidence="5">
    <location>
        <begin position="321"/>
        <end position="395"/>
    </location>
</feature>
<dbReference type="OrthoDB" id="5135119at2759"/>
<dbReference type="Proteomes" id="UP000193642">
    <property type="component" value="Unassembled WGS sequence"/>
</dbReference>